<reference evidence="2" key="1">
    <citation type="journal article" date="2015" name="Nature">
        <title>Complex archaea that bridge the gap between prokaryotes and eukaryotes.</title>
        <authorList>
            <person name="Spang A."/>
            <person name="Saw J.H."/>
            <person name="Jorgensen S.L."/>
            <person name="Zaremba-Niedzwiedzka K."/>
            <person name="Martijn J."/>
            <person name="Lind A.E."/>
            <person name="van Eijk R."/>
            <person name="Schleper C."/>
            <person name="Guy L."/>
            <person name="Ettema T.J."/>
        </authorList>
    </citation>
    <scope>NUCLEOTIDE SEQUENCE</scope>
</reference>
<dbReference type="PANTHER" id="PTHR48090:SF7">
    <property type="entry name" value="RFBJ PROTEIN"/>
    <property type="match status" value="1"/>
</dbReference>
<dbReference type="Gene3D" id="3.90.550.10">
    <property type="entry name" value="Spore Coat Polysaccharide Biosynthesis Protein SpsA, Chain A"/>
    <property type="match status" value="1"/>
</dbReference>
<dbReference type="Pfam" id="PF00535">
    <property type="entry name" value="Glycos_transf_2"/>
    <property type="match status" value="1"/>
</dbReference>
<proteinExistence type="predicted"/>
<dbReference type="InterPro" id="IPR001173">
    <property type="entry name" value="Glyco_trans_2-like"/>
</dbReference>
<dbReference type="SUPFAM" id="SSF53448">
    <property type="entry name" value="Nucleotide-diphospho-sugar transferases"/>
    <property type="match status" value="1"/>
</dbReference>
<evidence type="ECO:0000313" key="2">
    <source>
        <dbReference type="EMBL" id="KKM84295.1"/>
    </source>
</evidence>
<dbReference type="PANTHER" id="PTHR48090">
    <property type="entry name" value="UNDECAPRENYL-PHOSPHATE 4-DEOXY-4-FORMAMIDO-L-ARABINOSE TRANSFERASE-RELATED"/>
    <property type="match status" value="1"/>
</dbReference>
<dbReference type="CDD" id="cd04179">
    <property type="entry name" value="DPM_DPG-synthase_like"/>
    <property type="match status" value="1"/>
</dbReference>
<feature type="domain" description="Glycosyltransferase 2-like" evidence="1">
    <location>
        <begin position="7"/>
        <end position="158"/>
    </location>
</feature>
<comment type="caution">
    <text evidence="2">The sequence shown here is derived from an EMBL/GenBank/DDBJ whole genome shotgun (WGS) entry which is preliminary data.</text>
</comment>
<gene>
    <name evidence="2" type="ORF">LCGC14_1300580</name>
</gene>
<dbReference type="InterPro" id="IPR050256">
    <property type="entry name" value="Glycosyltransferase_2"/>
</dbReference>
<protein>
    <recommendedName>
        <fullName evidence="1">Glycosyltransferase 2-like domain-containing protein</fullName>
    </recommendedName>
</protein>
<accession>A0A0F9N6D8</accession>
<name>A0A0F9N6D8_9ZZZZ</name>
<sequence length="225" mass="25697">MKKIRTSIIIPARNEEEGIAITLKEIRQFTNNSYEVLVVDGASTDNTTKVAESYDCLTAKQDRDELGKGIGLRMGFDFAHGDKIVWIDADDTYPVNMIPRIVKELDKYDVVVCSRKYGKEHMPKFNRFGNWLFKVLIQKLHGFKGNDPCTGLYGVKREHLLKMGLTSTHFAIEPEISIKAGHMKLKTLDIPITYKLRIGDTNLNPIKVGFEDLWTIIKLIGWRPK</sequence>
<evidence type="ECO:0000259" key="1">
    <source>
        <dbReference type="Pfam" id="PF00535"/>
    </source>
</evidence>
<organism evidence="2">
    <name type="scientific">marine sediment metagenome</name>
    <dbReference type="NCBI Taxonomy" id="412755"/>
    <lineage>
        <taxon>unclassified sequences</taxon>
        <taxon>metagenomes</taxon>
        <taxon>ecological metagenomes</taxon>
    </lineage>
</organism>
<dbReference type="InterPro" id="IPR029044">
    <property type="entry name" value="Nucleotide-diphossugar_trans"/>
</dbReference>
<dbReference type="EMBL" id="LAZR01007589">
    <property type="protein sequence ID" value="KKM84295.1"/>
    <property type="molecule type" value="Genomic_DNA"/>
</dbReference>
<dbReference type="AlphaFoldDB" id="A0A0F9N6D8"/>